<feature type="non-terminal residue" evidence="2">
    <location>
        <position position="1"/>
    </location>
</feature>
<evidence type="ECO:0000256" key="1">
    <source>
        <dbReference type="SAM" id="MobiDB-lite"/>
    </source>
</evidence>
<feature type="non-terminal residue" evidence="2">
    <location>
        <position position="84"/>
    </location>
</feature>
<organism evidence="2">
    <name type="scientific">Humulus lupulus</name>
    <name type="common">European hop</name>
    <dbReference type="NCBI Taxonomy" id="3486"/>
    <lineage>
        <taxon>Eukaryota</taxon>
        <taxon>Viridiplantae</taxon>
        <taxon>Streptophyta</taxon>
        <taxon>Embryophyta</taxon>
        <taxon>Tracheophyta</taxon>
        <taxon>Spermatophyta</taxon>
        <taxon>Magnoliopsida</taxon>
        <taxon>eudicotyledons</taxon>
        <taxon>Gunneridae</taxon>
        <taxon>Pentapetalae</taxon>
        <taxon>rosids</taxon>
        <taxon>fabids</taxon>
        <taxon>Rosales</taxon>
        <taxon>Cannabaceae</taxon>
        <taxon>Humulus</taxon>
    </lineage>
</organism>
<protein>
    <submittedName>
        <fullName evidence="2">WRKY transcription factor</fullName>
    </submittedName>
</protein>
<feature type="compositionally biased region" description="Polar residues" evidence="1">
    <location>
        <begin position="30"/>
        <end position="61"/>
    </location>
</feature>
<dbReference type="AlphaFoldDB" id="A0A068L6Z9"/>
<feature type="compositionally biased region" description="Basic and acidic residues" evidence="1">
    <location>
        <begin position="75"/>
        <end position="84"/>
    </location>
</feature>
<evidence type="ECO:0000313" key="2">
    <source>
        <dbReference type="EMBL" id="AIE39581.1"/>
    </source>
</evidence>
<reference evidence="2" key="1">
    <citation type="journal article" date="2014" name="Mol. Breed.">
        <title>Development of novel EST-derived resistance gene markers in hop (Humulus lupulus L.).</title>
        <authorList>
            <person name="Majer A."/>
            <person name="Javornik B."/>
            <person name="Cerenak A."/>
            <person name="Jakse J."/>
        </authorList>
    </citation>
    <scope>NUCLEOTIDE SEQUENCE</scope>
</reference>
<sequence>GNFNNSFQQTHSLVDSQAQHPQQEKESFRSQHSSYLNPSVSVRAETNQTVVPSKIASQPQNQEEEDPKSLPSIANRDRPSYDGY</sequence>
<dbReference type="EMBL" id="KJ647412">
    <property type="protein sequence ID" value="AIE39581.1"/>
    <property type="molecule type" value="Genomic_DNA"/>
</dbReference>
<accession>A0A068L6Z9</accession>
<feature type="compositionally biased region" description="Polar residues" evidence="1">
    <location>
        <begin position="1"/>
        <end position="21"/>
    </location>
</feature>
<name>A0A068L6Z9_HUMLU</name>
<feature type="region of interest" description="Disordered" evidence="1">
    <location>
        <begin position="1"/>
        <end position="84"/>
    </location>
</feature>
<proteinExistence type="predicted"/>